<evidence type="ECO:0000256" key="1">
    <source>
        <dbReference type="ARBA" id="ARBA00022603"/>
    </source>
</evidence>
<dbReference type="Pfam" id="PF10672">
    <property type="entry name" value="Methyltrans_SAM"/>
    <property type="match status" value="1"/>
</dbReference>
<dbReference type="Gene3D" id="3.40.50.150">
    <property type="entry name" value="Vaccinia Virus protein VP39"/>
    <property type="match status" value="1"/>
</dbReference>
<dbReference type="GO" id="GO:0032259">
    <property type="term" value="P:methylation"/>
    <property type="evidence" value="ECO:0007669"/>
    <property type="project" value="UniProtKB-KW"/>
</dbReference>
<comment type="caution">
    <text evidence="5">The sequence shown here is derived from an EMBL/GenBank/DDBJ whole genome shotgun (WGS) entry which is preliminary data.</text>
</comment>
<dbReference type="PANTHER" id="PTHR43042">
    <property type="entry name" value="SAM-DEPENDENT METHYLTRANSFERASE"/>
    <property type="match status" value="1"/>
</dbReference>
<dbReference type="SUPFAM" id="SSF53335">
    <property type="entry name" value="S-adenosyl-L-methionine-dependent methyltransferases"/>
    <property type="match status" value="1"/>
</dbReference>
<evidence type="ECO:0000313" key="6">
    <source>
        <dbReference type="Proteomes" id="UP000029736"/>
    </source>
</evidence>
<proteinExistence type="predicted"/>
<dbReference type="AlphaFoldDB" id="A0A098S3L7"/>
<keyword evidence="1" id="KW-0489">Methyltransferase</keyword>
<evidence type="ECO:0000259" key="4">
    <source>
        <dbReference type="Pfam" id="PF10672"/>
    </source>
</evidence>
<keyword evidence="2" id="KW-0808">Transferase</keyword>
<dbReference type="Proteomes" id="UP000029736">
    <property type="component" value="Unassembled WGS sequence"/>
</dbReference>
<keyword evidence="3" id="KW-0949">S-adenosyl-L-methionine</keyword>
<evidence type="ECO:0000256" key="2">
    <source>
        <dbReference type="ARBA" id="ARBA00022679"/>
    </source>
</evidence>
<reference evidence="5 6" key="1">
    <citation type="journal article" date="2014" name="Int. J. Syst. Evol. Microbiol.">
        <title>Phaeodactylibacter xiamenensis gen. nov., sp. nov., a member of the family Saprospiraceae isolated from the marine alga Phaeodactylum tricornutum.</title>
        <authorList>
            <person name="Chen Z.Jr."/>
            <person name="Lei X."/>
            <person name="Lai Q."/>
            <person name="Li Y."/>
            <person name="Zhang B."/>
            <person name="Zhang J."/>
            <person name="Zhang H."/>
            <person name="Yang L."/>
            <person name="Zheng W."/>
            <person name="Tian Y."/>
            <person name="Yu Z."/>
            <person name="Xu H.Jr."/>
            <person name="Zheng T."/>
        </authorList>
    </citation>
    <scope>NUCLEOTIDE SEQUENCE [LARGE SCALE GENOMIC DNA]</scope>
    <source>
        <strain evidence="5 6">KD52</strain>
    </source>
</reference>
<dbReference type="PANTHER" id="PTHR43042:SF3">
    <property type="entry name" value="RIBOSOMAL RNA LARGE SUBUNIT METHYLTRANSFERASE YWBD-RELATED"/>
    <property type="match status" value="1"/>
</dbReference>
<dbReference type="EMBL" id="JPOS01000079">
    <property type="protein sequence ID" value="KGE86388.1"/>
    <property type="molecule type" value="Genomic_DNA"/>
</dbReference>
<keyword evidence="6" id="KW-1185">Reference proteome</keyword>
<feature type="domain" description="S-adenosylmethionine-dependent methyltransferase" evidence="4">
    <location>
        <begin position="120"/>
        <end position="242"/>
    </location>
</feature>
<evidence type="ECO:0000256" key="3">
    <source>
        <dbReference type="ARBA" id="ARBA00022691"/>
    </source>
</evidence>
<organism evidence="5 6">
    <name type="scientific">Phaeodactylibacter xiamenensis</name>
    <dbReference type="NCBI Taxonomy" id="1524460"/>
    <lineage>
        <taxon>Bacteria</taxon>
        <taxon>Pseudomonadati</taxon>
        <taxon>Bacteroidota</taxon>
        <taxon>Saprospiria</taxon>
        <taxon>Saprospirales</taxon>
        <taxon>Haliscomenobacteraceae</taxon>
        <taxon>Phaeodactylibacter</taxon>
    </lineage>
</organism>
<dbReference type="STRING" id="1524460.IX84_21575"/>
<dbReference type="CDD" id="cd02440">
    <property type="entry name" value="AdoMet_MTases"/>
    <property type="match status" value="1"/>
</dbReference>
<name>A0A098S3L7_9BACT</name>
<sequence>MVCMSSFDFDSFANRLRKMDKHLRKWARKKNITCYRVYDADLPSFPLAVDRYEAYLHVAEYKKDHGMDEDSYRLWRAGTRRALSEALEVPNANIYYKERKPQKGREQYEKLSKQQSEIIVQENGLLFIVNLADYLDTGLFLDHRPTREAVRAQAEGKRVLNLFAYTGSFTVYAAAGGATATTTIDLSNTYLEWAKRNLEQNNLTGPQHEYVRADVKAWLQQPVAQMYDLIVLDPPTFSNSKAMYDILDTQRDHPELINGCLKRLSPEGLLYFSTNFRKFKLEPEKLHASRIKDITGATIPKDFRNPKIHHCWLLQH</sequence>
<protein>
    <recommendedName>
        <fullName evidence="4">S-adenosylmethionine-dependent methyltransferase domain-containing protein</fullName>
    </recommendedName>
</protein>
<dbReference type="Gene3D" id="3.30.750.80">
    <property type="entry name" value="RNA methyltransferase domain (HRMD) like"/>
    <property type="match status" value="1"/>
</dbReference>
<dbReference type="InterPro" id="IPR029063">
    <property type="entry name" value="SAM-dependent_MTases_sf"/>
</dbReference>
<accession>A0A098S3L7</accession>
<gene>
    <name evidence="5" type="ORF">IX84_21575</name>
</gene>
<dbReference type="InterPro" id="IPR019614">
    <property type="entry name" value="SAM-dep_methyl-trfase"/>
</dbReference>
<dbReference type="GO" id="GO:0008168">
    <property type="term" value="F:methyltransferase activity"/>
    <property type="evidence" value="ECO:0007669"/>
    <property type="project" value="UniProtKB-KW"/>
</dbReference>
<evidence type="ECO:0000313" key="5">
    <source>
        <dbReference type="EMBL" id="KGE86388.1"/>
    </source>
</evidence>